<reference evidence="2" key="1">
    <citation type="journal article" date="2019" name="Int. J. Syst. Evol. Microbiol.">
        <title>The Global Catalogue of Microorganisms (GCM) 10K type strain sequencing project: providing services to taxonomists for standard genome sequencing and annotation.</title>
        <authorList>
            <consortium name="The Broad Institute Genomics Platform"/>
            <consortium name="The Broad Institute Genome Sequencing Center for Infectious Disease"/>
            <person name="Wu L."/>
            <person name="Ma J."/>
        </authorList>
    </citation>
    <scope>NUCLEOTIDE SEQUENCE [LARGE SCALE GENOMIC DNA]</scope>
    <source>
        <strain evidence="2">NBRC 111756</strain>
    </source>
</reference>
<evidence type="ECO:0000313" key="2">
    <source>
        <dbReference type="Proteomes" id="UP001596422"/>
    </source>
</evidence>
<dbReference type="Proteomes" id="UP001596422">
    <property type="component" value="Unassembled WGS sequence"/>
</dbReference>
<evidence type="ECO:0000313" key="1">
    <source>
        <dbReference type="EMBL" id="MFC6671592.1"/>
    </source>
</evidence>
<protein>
    <submittedName>
        <fullName evidence="1">Uncharacterized protein</fullName>
    </submittedName>
</protein>
<proteinExistence type="predicted"/>
<comment type="caution">
    <text evidence="1">The sequence shown here is derived from an EMBL/GenBank/DDBJ whole genome shotgun (WGS) entry which is preliminary data.</text>
</comment>
<keyword evidence="2" id="KW-1185">Reference proteome</keyword>
<accession>A0ABW2A2C0</accession>
<organism evidence="1 2">
    <name type="scientific">Marinobacterium aestuariivivens</name>
    <dbReference type="NCBI Taxonomy" id="1698799"/>
    <lineage>
        <taxon>Bacteria</taxon>
        <taxon>Pseudomonadati</taxon>
        <taxon>Pseudomonadota</taxon>
        <taxon>Gammaproteobacteria</taxon>
        <taxon>Oceanospirillales</taxon>
        <taxon>Oceanospirillaceae</taxon>
        <taxon>Marinobacterium</taxon>
    </lineage>
</organism>
<dbReference type="EMBL" id="JBHSWE010000001">
    <property type="protein sequence ID" value="MFC6671592.1"/>
    <property type="molecule type" value="Genomic_DNA"/>
</dbReference>
<sequence>MQQQALGDLALNIAAAEDVGQVAVAGAVQGARSGCQGAVGLDADDQQFRFQRFDGAAYYLEIHDSSVQDFKSRFRDNAASRVQCTINYSGASE</sequence>
<name>A0ABW2A2C0_9GAMM</name>
<gene>
    <name evidence="1" type="ORF">ACFQDL_17080</name>
</gene>